<dbReference type="HAMAP" id="MF_00454">
    <property type="entry name" value="FluC"/>
    <property type="match status" value="1"/>
</dbReference>
<keyword evidence="5 10" id="KW-0472">Membrane</keyword>
<keyword evidence="4 10" id="KW-1133">Transmembrane helix</keyword>
<feature type="transmembrane region" description="Helical" evidence="10">
    <location>
        <begin position="97"/>
        <end position="119"/>
    </location>
</feature>
<dbReference type="InterPro" id="IPR003691">
    <property type="entry name" value="FluC"/>
</dbReference>
<dbReference type="RefSeq" id="WP_094763349.1">
    <property type="nucleotide sequence ID" value="NZ_FUKQ01000006.1"/>
</dbReference>
<keyword evidence="6 10" id="KW-0407">Ion channel</keyword>
<dbReference type="GO" id="GO:0062054">
    <property type="term" value="F:fluoride channel activity"/>
    <property type="evidence" value="ECO:0007669"/>
    <property type="project" value="UniProtKB-UniRule"/>
</dbReference>
<keyword evidence="10" id="KW-0479">Metal-binding</keyword>
<dbReference type="OrthoDB" id="5148600at2"/>
<reference evidence="11 12" key="1">
    <citation type="submission" date="2017-02" db="EMBL/GenBank/DDBJ databases">
        <authorList>
            <person name="Peterson S.W."/>
        </authorList>
    </citation>
    <scope>NUCLEOTIDE SEQUENCE [LARGE SCALE GENOMIC DNA]</scope>
    <source>
        <strain evidence="11 12">LSP_Lj1</strain>
    </source>
</reference>
<dbReference type="Proteomes" id="UP000188342">
    <property type="component" value="Unassembled WGS sequence"/>
</dbReference>
<comment type="similarity">
    <text evidence="7 10">Belongs to the fluoride channel Fluc/FEX (TC 1.A.43) family.</text>
</comment>
<comment type="activity regulation">
    <text evidence="10">Na(+) is not transported, but it plays an essential structural role and its presence is essential for fluoride channel function.</text>
</comment>
<dbReference type="AlphaFoldDB" id="A0A1R4ICE1"/>
<evidence type="ECO:0000256" key="10">
    <source>
        <dbReference type="HAMAP-Rule" id="MF_00454"/>
    </source>
</evidence>
<evidence type="ECO:0000256" key="2">
    <source>
        <dbReference type="ARBA" id="ARBA00022475"/>
    </source>
</evidence>
<comment type="subcellular location">
    <subcellularLocation>
        <location evidence="1 10">Cell membrane</location>
        <topology evidence="1 10">Multi-pass membrane protein</topology>
    </subcellularLocation>
</comment>
<name>A0A1R4ICE1_9ACTN</name>
<dbReference type="GO" id="GO:0140114">
    <property type="term" value="P:cellular detoxification of fluoride"/>
    <property type="evidence" value="ECO:0007669"/>
    <property type="project" value="UniProtKB-UniRule"/>
</dbReference>
<comment type="catalytic activity">
    <reaction evidence="8">
        <text>fluoride(in) = fluoride(out)</text>
        <dbReference type="Rhea" id="RHEA:76159"/>
        <dbReference type="ChEBI" id="CHEBI:17051"/>
    </reaction>
    <physiologicalReaction direction="left-to-right" evidence="8">
        <dbReference type="Rhea" id="RHEA:76160"/>
    </physiologicalReaction>
</comment>
<dbReference type="Pfam" id="PF02537">
    <property type="entry name" value="CRCB"/>
    <property type="match status" value="1"/>
</dbReference>
<comment type="function">
    <text evidence="9 10">Fluoride-specific ion channel. Important for reducing fluoride concentration in the cell, thus reducing its toxicity.</text>
</comment>
<keyword evidence="2 10" id="KW-1003">Cell membrane</keyword>
<evidence type="ECO:0000256" key="7">
    <source>
        <dbReference type="ARBA" id="ARBA00035120"/>
    </source>
</evidence>
<feature type="binding site" evidence="10">
    <location>
        <position position="76"/>
    </location>
    <ligand>
        <name>Na(+)</name>
        <dbReference type="ChEBI" id="CHEBI:29101"/>
        <note>structural</note>
    </ligand>
</feature>
<dbReference type="GO" id="GO:0005886">
    <property type="term" value="C:plasma membrane"/>
    <property type="evidence" value="ECO:0007669"/>
    <property type="project" value="UniProtKB-SubCell"/>
</dbReference>
<comment type="caution">
    <text evidence="10">Lacks conserved residue(s) required for the propagation of feature annotation.</text>
</comment>
<feature type="binding site" evidence="10">
    <location>
        <position position="73"/>
    </location>
    <ligand>
        <name>Na(+)</name>
        <dbReference type="ChEBI" id="CHEBI:29101"/>
        <note>structural</note>
    </ligand>
</feature>
<dbReference type="STRING" id="1255658.FM114_01055"/>
<dbReference type="GO" id="GO:0046872">
    <property type="term" value="F:metal ion binding"/>
    <property type="evidence" value="ECO:0007669"/>
    <property type="project" value="UniProtKB-KW"/>
</dbReference>
<proteinExistence type="inferred from homology"/>
<feature type="transmembrane region" description="Helical" evidence="10">
    <location>
        <begin position="36"/>
        <end position="55"/>
    </location>
</feature>
<gene>
    <name evidence="10" type="primary">fluC</name>
    <name evidence="10" type="synonym">crcB</name>
    <name evidence="11" type="ORF">FM114_01055</name>
</gene>
<evidence type="ECO:0000313" key="11">
    <source>
        <dbReference type="EMBL" id="SJN17561.1"/>
    </source>
</evidence>
<keyword evidence="10" id="KW-0406">Ion transport</keyword>
<keyword evidence="3 10" id="KW-0812">Transmembrane</keyword>
<dbReference type="NCBIfam" id="TIGR00494">
    <property type="entry name" value="crcB"/>
    <property type="match status" value="1"/>
</dbReference>
<dbReference type="PANTHER" id="PTHR28259:SF1">
    <property type="entry name" value="FLUORIDE EXPORT PROTEIN 1-RELATED"/>
    <property type="match status" value="1"/>
</dbReference>
<evidence type="ECO:0000256" key="4">
    <source>
        <dbReference type="ARBA" id="ARBA00022989"/>
    </source>
</evidence>
<evidence type="ECO:0000313" key="12">
    <source>
        <dbReference type="Proteomes" id="UP000188342"/>
    </source>
</evidence>
<evidence type="ECO:0000256" key="1">
    <source>
        <dbReference type="ARBA" id="ARBA00004651"/>
    </source>
</evidence>
<keyword evidence="10" id="KW-0813">Transport</keyword>
<dbReference type="EMBL" id="FUKQ01000006">
    <property type="protein sequence ID" value="SJN17561.1"/>
    <property type="molecule type" value="Genomic_DNA"/>
</dbReference>
<dbReference type="PANTHER" id="PTHR28259">
    <property type="entry name" value="FLUORIDE EXPORT PROTEIN 1-RELATED"/>
    <property type="match status" value="1"/>
</dbReference>
<evidence type="ECO:0000256" key="3">
    <source>
        <dbReference type="ARBA" id="ARBA00022692"/>
    </source>
</evidence>
<evidence type="ECO:0000256" key="9">
    <source>
        <dbReference type="ARBA" id="ARBA00049940"/>
    </source>
</evidence>
<accession>A0A1R4ICE1</accession>
<organism evidence="11 12">
    <name type="scientific">Luteococcus japonicus LSP_Lj1</name>
    <dbReference type="NCBI Taxonomy" id="1255658"/>
    <lineage>
        <taxon>Bacteria</taxon>
        <taxon>Bacillati</taxon>
        <taxon>Actinomycetota</taxon>
        <taxon>Actinomycetes</taxon>
        <taxon>Propionibacteriales</taxon>
        <taxon>Propionibacteriaceae</taxon>
        <taxon>Luteococcus</taxon>
    </lineage>
</organism>
<keyword evidence="10" id="KW-0915">Sodium</keyword>
<evidence type="ECO:0000256" key="6">
    <source>
        <dbReference type="ARBA" id="ARBA00023303"/>
    </source>
</evidence>
<keyword evidence="12" id="KW-1185">Reference proteome</keyword>
<evidence type="ECO:0000256" key="5">
    <source>
        <dbReference type="ARBA" id="ARBA00023136"/>
    </source>
</evidence>
<protein>
    <recommendedName>
        <fullName evidence="10">Fluoride-specific ion channel FluC</fullName>
    </recommendedName>
</protein>
<sequence>MNLVLMAVLGGLGAVCRFVIDAVVRARRTGDFPSGTLLVNVLGSLLLGALTGLVLREGVDPDVRLVLGAGFCGGFTTFSTASLECVRLVQAGRAGLALGYLLGGAACCLAAAALGFFLLA</sequence>
<evidence type="ECO:0000256" key="8">
    <source>
        <dbReference type="ARBA" id="ARBA00035585"/>
    </source>
</evidence>